<dbReference type="SUPFAM" id="SSF55909">
    <property type="entry name" value="Pentein"/>
    <property type="match status" value="1"/>
</dbReference>
<dbReference type="EC" id="3.5.3.12" evidence="2"/>
<evidence type="ECO:0000256" key="1">
    <source>
        <dbReference type="ARBA" id="ARBA00022801"/>
    </source>
</evidence>
<name>A0A7W1XH91_9ENTE</name>
<dbReference type="RefSeq" id="WP_156272259.1">
    <property type="nucleotide sequence ID" value="NZ_BNJW01000013.1"/>
</dbReference>
<dbReference type="PANTHER" id="PTHR31377:SF0">
    <property type="entry name" value="AGMATINE DEIMINASE-RELATED"/>
    <property type="match status" value="1"/>
</dbReference>
<keyword evidence="1 2" id="KW-0378">Hydrolase</keyword>
<comment type="similarity">
    <text evidence="2">Belongs to the agmatine deiminase family.</text>
</comment>
<dbReference type="NCBIfam" id="TIGR03380">
    <property type="entry name" value="agmatine_aguA"/>
    <property type="match status" value="1"/>
</dbReference>
<sequence>MKTIDSSPKKDHFRMPGEFSVHEGVYMLWPQRPDNWRDGGKPAQRAFVEVARAIAKFEPVTMGVNSDQYDNARHMLPEHIRVVEIASNDSWVRDCGPTFVTNSQGKVRGVDWTFNAWGGLEDGLYFPWDQDDQVAQKICEIEWKDRYRLDNFVLEGGSIHVDGEGTLITTEECLLSKGRNPQLSKEQIENILGEYLNIEKVIWLKHGIYLDETNGHVDNIVNFVAPGEVVLAWTDDKQDPQYEISKECLEILENSVDAKGRNIHVTKLHVPQPILINEKESHGVDTINGTLPRQKGDRLAASYVNYYTANGGVIYPLFDDPMDEKAKETLQSLYPDRKIVGVYAREILLGGGNIHCITQQIPKGENVL</sequence>
<evidence type="ECO:0000313" key="3">
    <source>
        <dbReference type="EMBL" id="MBA4546528.1"/>
    </source>
</evidence>
<proteinExistence type="inferred from homology"/>
<accession>A0A7W1XH91</accession>
<comment type="catalytic activity">
    <reaction evidence="2">
        <text>agmatine + H2O = N-carbamoylputrescine + NH4(+)</text>
        <dbReference type="Rhea" id="RHEA:18037"/>
        <dbReference type="ChEBI" id="CHEBI:15377"/>
        <dbReference type="ChEBI" id="CHEBI:28938"/>
        <dbReference type="ChEBI" id="CHEBI:58145"/>
        <dbReference type="ChEBI" id="CHEBI:58318"/>
        <dbReference type="EC" id="3.5.3.12"/>
    </reaction>
</comment>
<comment type="caution">
    <text evidence="3">The sequence shown here is derived from an EMBL/GenBank/DDBJ whole genome shotgun (WGS) entry which is preliminary data.</text>
</comment>
<reference evidence="3 4" key="1">
    <citation type="submission" date="2020-07" db="EMBL/GenBank/DDBJ databases">
        <authorList>
            <person name="Feng H."/>
        </authorList>
    </citation>
    <scope>NUCLEOTIDE SEQUENCE [LARGE SCALE GENOMIC DNA]</scope>
    <source>
        <strain evidence="4">s-7</strain>
    </source>
</reference>
<dbReference type="Proteomes" id="UP000531895">
    <property type="component" value="Unassembled WGS sequence"/>
</dbReference>
<evidence type="ECO:0000313" key="4">
    <source>
        <dbReference type="Proteomes" id="UP000531895"/>
    </source>
</evidence>
<evidence type="ECO:0000256" key="2">
    <source>
        <dbReference type="HAMAP-Rule" id="MF_01841"/>
    </source>
</evidence>
<dbReference type="NCBIfam" id="NF010070">
    <property type="entry name" value="PRK13551.1"/>
    <property type="match status" value="1"/>
</dbReference>
<dbReference type="EMBL" id="JACEIT010000014">
    <property type="protein sequence ID" value="MBA4546528.1"/>
    <property type="molecule type" value="Genomic_DNA"/>
</dbReference>
<dbReference type="GO" id="GO:0047632">
    <property type="term" value="F:agmatine deiminase activity"/>
    <property type="evidence" value="ECO:0007669"/>
    <property type="project" value="UniProtKB-UniRule"/>
</dbReference>
<organism evidence="3 4">
    <name type="scientific">Enterococcus lactis</name>
    <dbReference type="NCBI Taxonomy" id="357441"/>
    <lineage>
        <taxon>Bacteria</taxon>
        <taxon>Bacillati</taxon>
        <taxon>Bacillota</taxon>
        <taxon>Bacilli</taxon>
        <taxon>Lactobacillales</taxon>
        <taxon>Enterococcaceae</taxon>
        <taxon>Enterococcus</taxon>
    </lineage>
</organism>
<dbReference type="Pfam" id="PF04371">
    <property type="entry name" value="PAD_porph"/>
    <property type="match status" value="1"/>
</dbReference>
<dbReference type="InterPro" id="IPR007466">
    <property type="entry name" value="Peptidyl-Arg-deiminase_porph"/>
</dbReference>
<dbReference type="PANTHER" id="PTHR31377">
    <property type="entry name" value="AGMATINE DEIMINASE-RELATED"/>
    <property type="match status" value="1"/>
</dbReference>
<dbReference type="HAMAP" id="MF_01841">
    <property type="entry name" value="Agmatine_deimin"/>
    <property type="match status" value="1"/>
</dbReference>
<dbReference type="Gene3D" id="3.75.10.10">
    <property type="entry name" value="L-arginine/glycine Amidinotransferase, Chain A"/>
    <property type="match status" value="1"/>
</dbReference>
<dbReference type="GO" id="GO:0009446">
    <property type="term" value="P:putrescine biosynthetic process"/>
    <property type="evidence" value="ECO:0007669"/>
    <property type="project" value="InterPro"/>
</dbReference>
<dbReference type="AlphaFoldDB" id="A0A7W1XH91"/>
<gene>
    <name evidence="2 3" type="primary">aguA</name>
    <name evidence="3" type="ORF">H1Z91_09280</name>
</gene>
<protein>
    <recommendedName>
        <fullName evidence="2">Putative agmatine deiminase</fullName>
        <ecNumber evidence="2">3.5.3.12</ecNumber>
    </recommendedName>
    <alternativeName>
        <fullName evidence="2">Agmatine iminohydrolase</fullName>
    </alternativeName>
</protein>
<dbReference type="InterPro" id="IPR017754">
    <property type="entry name" value="Agmatine_deiminase"/>
</dbReference>
<feature type="active site" description="Amidino-cysteine intermediate" evidence="2">
    <location>
        <position position="356"/>
    </location>
</feature>
<dbReference type="GO" id="GO:0004668">
    <property type="term" value="F:protein-arginine deiminase activity"/>
    <property type="evidence" value="ECO:0007669"/>
    <property type="project" value="InterPro"/>
</dbReference>